<feature type="region of interest" description="Disordered" evidence="1">
    <location>
        <begin position="724"/>
        <end position="748"/>
    </location>
</feature>
<gene>
    <name evidence="3" type="ORF">EAG_05141</name>
</gene>
<feature type="transmembrane region" description="Helical" evidence="2">
    <location>
        <begin position="960"/>
        <end position="980"/>
    </location>
</feature>
<feature type="compositionally biased region" description="Polar residues" evidence="1">
    <location>
        <begin position="725"/>
        <end position="736"/>
    </location>
</feature>
<feature type="transmembrane region" description="Helical" evidence="2">
    <location>
        <begin position="1000"/>
        <end position="1028"/>
    </location>
</feature>
<dbReference type="PANTHER" id="PTHR13219">
    <property type="entry name" value="TRANSMEMBRANE PROTEIN 94"/>
    <property type="match status" value="1"/>
</dbReference>
<dbReference type="InParanoid" id="E1ZV00"/>
<dbReference type="InterPro" id="IPR023298">
    <property type="entry name" value="ATPase_P-typ_TM_dom_sf"/>
</dbReference>
<reference evidence="3 4" key="1">
    <citation type="journal article" date="2010" name="Science">
        <title>Genomic comparison of the ants Camponotus floridanus and Harpegnathos saltator.</title>
        <authorList>
            <person name="Bonasio R."/>
            <person name="Zhang G."/>
            <person name="Ye C."/>
            <person name="Mutti N.S."/>
            <person name="Fang X."/>
            <person name="Qin N."/>
            <person name="Donahue G."/>
            <person name="Yang P."/>
            <person name="Li Q."/>
            <person name="Li C."/>
            <person name="Zhang P."/>
            <person name="Huang Z."/>
            <person name="Berger S.L."/>
            <person name="Reinberg D."/>
            <person name="Wang J."/>
            <person name="Liebig J."/>
        </authorList>
    </citation>
    <scope>NUCLEOTIDE SEQUENCE [LARGE SCALE GENOMIC DNA]</scope>
    <source>
        <strain evidence="4">C129</strain>
    </source>
</reference>
<keyword evidence="2" id="KW-0472">Membrane</keyword>
<dbReference type="Gene3D" id="1.20.1110.10">
    <property type="entry name" value="Calcium-transporting ATPase, transmembrane domain"/>
    <property type="match status" value="1"/>
</dbReference>
<dbReference type="SUPFAM" id="SSF81665">
    <property type="entry name" value="Calcium ATPase, transmembrane domain M"/>
    <property type="match status" value="1"/>
</dbReference>
<keyword evidence="4" id="KW-1185">Reference proteome</keyword>
<dbReference type="EMBL" id="GL434335">
    <property type="protein sequence ID" value="EFN74998.1"/>
    <property type="molecule type" value="Genomic_DNA"/>
</dbReference>
<evidence type="ECO:0000313" key="4">
    <source>
        <dbReference type="Proteomes" id="UP000000311"/>
    </source>
</evidence>
<dbReference type="OMA" id="GCAMQTP"/>
<evidence type="ECO:0000256" key="1">
    <source>
        <dbReference type="SAM" id="MobiDB-lite"/>
    </source>
</evidence>
<protein>
    <submittedName>
        <fullName evidence="3">Uncharacterized protein KIAA0195</fullName>
    </submittedName>
</protein>
<dbReference type="PANTHER" id="PTHR13219:SF6">
    <property type="entry name" value="TRANSMEMBRANE PROTEIN 94"/>
    <property type="match status" value="1"/>
</dbReference>
<name>E1ZV00_CAMFO</name>
<evidence type="ECO:0000313" key="3">
    <source>
        <dbReference type="EMBL" id="EFN74998.1"/>
    </source>
</evidence>
<feature type="transmembrane region" description="Helical" evidence="2">
    <location>
        <begin position="15"/>
        <end position="35"/>
    </location>
</feature>
<keyword evidence="2" id="KW-0812">Transmembrane</keyword>
<dbReference type="InterPro" id="IPR039720">
    <property type="entry name" value="TMEM94"/>
</dbReference>
<feature type="compositionally biased region" description="Basic and acidic residues" evidence="1">
    <location>
        <begin position="373"/>
        <end position="385"/>
    </location>
</feature>
<dbReference type="STRING" id="104421.E1ZV00"/>
<feature type="region of interest" description="Disordered" evidence="1">
    <location>
        <begin position="363"/>
        <end position="388"/>
    </location>
</feature>
<feature type="transmembrane region" description="Helical" evidence="2">
    <location>
        <begin position="1103"/>
        <end position="1126"/>
    </location>
</feature>
<feature type="transmembrane region" description="Helical" evidence="2">
    <location>
        <begin position="191"/>
        <end position="218"/>
    </location>
</feature>
<accession>E1ZV00</accession>
<feature type="transmembrane region" description="Helical" evidence="2">
    <location>
        <begin position="1061"/>
        <end position="1083"/>
    </location>
</feature>
<sequence length="1187" mass="135614">MFVFFALNETRYSTLPYEGLIVCCLVVLNFILVMLDNKLRHEEIPHRVKILLNQLNVARSTCRWKPENYPHLCSPQSPCLTLQWTYRDGEIVNLPWALLVAGDIIVMKPGQQAPGYCTSYDDPEAPVLHAKETYNPPVHSANEIFSTPQARVPLKNKIYKLQETPYLVNLRMALDQALNRPVTYHNRKRHLLMICCIEHLAYPILLIIILVVNLLRYLYPTDYFGTGHWSEMFLLQPIAVSLPLLPLMFPSCWIFLNCFGMARFKALFKLYLSAKKLQFIDPFEDADNSPSHPDVVYNWLELKKYFFDIFFGKEHMMSRSASILHVLGSVTALCCVDKKGLLSWPNPTAEKVFFLRNANNTLSPSSSTGSVDKTVDKTQESEETKINSNRTSYVQHDMSHSAAEVLDLTHDHALPFRLQFDDHSWRQHLNSLKPLGLAILLNTCNMDTQEHYTQFCCHVTCEALYNENLVPVTNRRKKVQDFYQRTSLTSYCTAFAYRPLTRAIRDKMSEIYLELPADSKHLYTPHRSPTPLPWDFRNVLDPRVRGILGQFHSTDSLLCNENKDDDVSDIEGCFDIQCNQVFIGMVTMQYQAQTDMVQLIEQLDRACIRFVHFSKENELRSRVFSEKMGLESGWNCHISLLSEGARSESPVGWWVSQAAAMSSPTPSPTAQSHQPNYSCMDEASHLLNRVLPRTNLNNSRAMSMSAPSAINTDFTTVKFDDETTEWNNTGTSQAKSAMSHREQDTMRSEDSVLVQSVDLGSGQEAWRSLSCLTDSTEQSAPVNFDLSNRAKLPRGIDKIRPHIELIDNVPLLVSLFTDCNTTVTREMLHIMQDYGEVVCVLGSSANAENMPIFMQADAGVAVEPLYPQVCQKVPVLVPTTEDQGISPVDLSRTLNSVACSLSVKREDPVAIFHLIMEARHYMKNLWNCIQFWLCCSVTLAFTQTLSAFLLLPPLFSIDQILWLCCFIIPVLSTSMIATPIDSTIMQRATGKNQCIVNGEIMLFVLWCYGSKFLPTVISVILSQCISFLSLCPVYMPQNSKCLYIYPDPRDQIWSGWGSKPIVILVVQHFALTLIVLHFVTISVSFVHREYSIWRKNPMNNFTWFLSVFIVLCVQMVFSGVVFHRFWQEEGKRIENFPIYVPLFFLLSIPLTFAINELIKWQEIKVNVRYQKRARLEFGTKLGMNSPF</sequence>
<keyword evidence="2" id="KW-1133">Transmembrane helix</keyword>
<organism evidence="4">
    <name type="scientific">Camponotus floridanus</name>
    <name type="common">Florida carpenter ant</name>
    <dbReference type="NCBI Taxonomy" id="104421"/>
    <lineage>
        <taxon>Eukaryota</taxon>
        <taxon>Metazoa</taxon>
        <taxon>Ecdysozoa</taxon>
        <taxon>Arthropoda</taxon>
        <taxon>Hexapoda</taxon>
        <taxon>Insecta</taxon>
        <taxon>Pterygota</taxon>
        <taxon>Neoptera</taxon>
        <taxon>Endopterygota</taxon>
        <taxon>Hymenoptera</taxon>
        <taxon>Apocrita</taxon>
        <taxon>Aculeata</taxon>
        <taxon>Formicoidea</taxon>
        <taxon>Formicidae</taxon>
        <taxon>Formicinae</taxon>
        <taxon>Camponotus</taxon>
    </lineage>
</organism>
<evidence type="ECO:0000256" key="2">
    <source>
        <dbReference type="SAM" id="Phobius"/>
    </source>
</evidence>
<feature type="transmembrane region" description="Helical" evidence="2">
    <location>
        <begin position="929"/>
        <end position="954"/>
    </location>
</feature>
<dbReference type="AlphaFoldDB" id="E1ZV00"/>
<feature type="transmembrane region" description="Helical" evidence="2">
    <location>
        <begin position="1138"/>
        <end position="1158"/>
    </location>
</feature>
<feature type="transmembrane region" description="Helical" evidence="2">
    <location>
        <begin position="238"/>
        <end position="259"/>
    </location>
</feature>
<dbReference type="OrthoDB" id="5568754at2759"/>
<feature type="compositionally biased region" description="Basic and acidic residues" evidence="1">
    <location>
        <begin position="739"/>
        <end position="748"/>
    </location>
</feature>
<dbReference type="Proteomes" id="UP000000311">
    <property type="component" value="Unassembled WGS sequence"/>
</dbReference>
<proteinExistence type="predicted"/>
<dbReference type="FunCoup" id="E1ZV00">
    <property type="interactions" value="148"/>
</dbReference>